<organism evidence="2 3">
    <name type="scientific">Serendipita indica (strain DSM 11827)</name>
    <name type="common">Root endophyte fungus</name>
    <name type="synonym">Piriformospora indica</name>
    <dbReference type="NCBI Taxonomy" id="1109443"/>
    <lineage>
        <taxon>Eukaryota</taxon>
        <taxon>Fungi</taxon>
        <taxon>Dikarya</taxon>
        <taxon>Basidiomycota</taxon>
        <taxon>Agaricomycotina</taxon>
        <taxon>Agaricomycetes</taxon>
        <taxon>Sebacinales</taxon>
        <taxon>Serendipitaceae</taxon>
        <taxon>Serendipita</taxon>
    </lineage>
</organism>
<protein>
    <submittedName>
        <fullName evidence="2">Uncharacterized protein</fullName>
    </submittedName>
</protein>
<reference evidence="2 3" key="1">
    <citation type="journal article" date="2011" name="PLoS Pathog.">
        <title>Endophytic Life Strategies Decoded by Genome and Transcriptome Analyses of the Mutualistic Root Symbiont Piriformospora indica.</title>
        <authorList>
            <person name="Zuccaro A."/>
            <person name="Lahrmann U."/>
            <person name="Guldener U."/>
            <person name="Langen G."/>
            <person name="Pfiffi S."/>
            <person name="Biedenkopf D."/>
            <person name="Wong P."/>
            <person name="Samans B."/>
            <person name="Grimm C."/>
            <person name="Basiewicz M."/>
            <person name="Murat C."/>
            <person name="Martin F."/>
            <person name="Kogel K.H."/>
        </authorList>
    </citation>
    <scope>NUCLEOTIDE SEQUENCE [LARGE SCALE GENOMIC DNA]</scope>
    <source>
        <strain evidence="2 3">DSM 11827</strain>
    </source>
</reference>
<proteinExistence type="predicted"/>
<evidence type="ECO:0000256" key="1">
    <source>
        <dbReference type="SAM" id="SignalP"/>
    </source>
</evidence>
<gene>
    <name evidence="2" type="ORF">PIIN_07672</name>
</gene>
<name>G4TQX4_SERID</name>
<feature type="chain" id="PRO_5003468800" evidence="1">
    <location>
        <begin position="21"/>
        <end position="155"/>
    </location>
</feature>
<keyword evidence="1" id="KW-0732">Signal</keyword>
<dbReference type="Proteomes" id="UP000007148">
    <property type="component" value="Unassembled WGS sequence"/>
</dbReference>
<keyword evidence="3" id="KW-1185">Reference proteome</keyword>
<dbReference type="InParanoid" id="G4TQX4"/>
<dbReference type="AlphaFoldDB" id="G4TQX4"/>
<accession>G4TQX4</accession>
<evidence type="ECO:0000313" key="2">
    <source>
        <dbReference type="EMBL" id="CCA73717.1"/>
    </source>
</evidence>
<dbReference type="EMBL" id="CAFZ01000247">
    <property type="protein sequence ID" value="CCA73717.1"/>
    <property type="molecule type" value="Genomic_DNA"/>
</dbReference>
<feature type="signal peptide" evidence="1">
    <location>
        <begin position="1"/>
        <end position="20"/>
    </location>
</feature>
<sequence length="155" mass="16900">MHFQHLFVLVLAYFTVGVIGAPVYGRPGGNELVARTIVGHRTPGEKQAHIVAHELSSESPSPALARRALVESPDLQARSVPDSFISRRDAALAQLDAVALSRRDTLSLGAALHRFIRRTMQAKREMEAAVAHMPSDEMRKLVPGMVPRIALPPVV</sequence>
<dbReference type="HOGENOM" id="CLU_1696208_0_0_1"/>
<comment type="caution">
    <text evidence="2">The sequence shown here is derived from an EMBL/GenBank/DDBJ whole genome shotgun (WGS) entry which is preliminary data.</text>
</comment>
<evidence type="ECO:0000313" key="3">
    <source>
        <dbReference type="Proteomes" id="UP000007148"/>
    </source>
</evidence>